<dbReference type="EMBL" id="JARZAK010000001">
    <property type="protein sequence ID" value="MDY7256706.1"/>
    <property type="molecule type" value="Genomic_DNA"/>
</dbReference>
<keyword evidence="4" id="KW-1185">Reference proteome</keyword>
<protein>
    <submittedName>
        <fullName evidence="3">Uncharacterized protein</fullName>
    </submittedName>
</protein>
<accession>A0ABU5HL44</accession>
<evidence type="ECO:0000256" key="1">
    <source>
        <dbReference type="SAM" id="Coils"/>
    </source>
</evidence>
<feature type="transmembrane region" description="Helical" evidence="2">
    <location>
        <begin position="437"/>
        <end position="455"/>
    </location>
</feature>
<name>A0ABU5HL44_9BACE</name>
<proteinExistence type="predicted"/>
<reference evidence="3 4" key="1">
    <citation type="submission" date="2023-04" db="EMBL/GenBank/DDBJ databases">
        <title>Bacteroides pacosi sp. nov., isolated from the fecal material of an alpaca.</title>
        <authorList>
            <person name="Miller S."/>
            <person name="Hendry M."/>
            <person name="King J."/>
            <person name="Sankaranarayanan K."/>
            <person name="Lawson P.A."/>
        </authorList>
    </citation>
    <scope>NUCLEOTIDE SEQUENCE [LARGE SCALE GENOMIC DNA]</scope>
    <source>
        <strain evidence="3 4">A2-P53</strain>
    </source>
</reference>
<evidence type="ECO:0000313" key="4">
    <source>
        <dbReference type="Proteomes" id="UP001292913"/>
    </source>
</evidence>
<feature type="coiled-coil region" evidence="1">
    <location>
        <begin position="211"/>
        <end position="255"/>
    </location>
</feature>
<feature type="transmembrane region" description="Helical" evidence="2">
    <location>
        <begin position="39"/>
        <end position="59"/>
    </location>
</feature>
<evidence type="ECO:0000256" key="2">
    <source>
        <dbReference type="SAM" id="Phobius"/>
    </source>
</evidence>
<keyword evidence="1" id="KW-0175">Coiled coil</keyword>
<organism evidence="3 4">
    <name type="scientific">Bacteroides vicugnae</name>
    <dbReference type="NCBI Taxonomy" id="3037989"/>
    <lineage>
        <taxon>Bacteria</taxon>
        <taxon>Pseudomonadati</taxon>
        <taxon>Bacteroidota</taxon>
        <taxon>Bacteroidia</taxon>
        <taxon>Bacteroidales</taxon>
        <taxon>Bacteroidaceae</taxon>
        <taxon>Bacteroides</taxon>
    </lineage>
</organism>
<keyword evidence="2" id="KW-0812">Transmembrane</keyword>
<comment type="caution">
    <text evidence="3">The sequence shown here is derived from an EMBL/GenBank/DDBJ whole genome shotgun (WGS) entry which is preliminary data.</text>
</comment>
<dbReference type="Proteomes" id="UP001292913">
    <property type="component" value="Unassembled WGS sequence"/>
</dbReference>
<keyword evidence="2" id="KW-0472">Membrane</keyword>
<sequence length="456" mass="53120">MGRVTGTDSRAFFYIYSVNLFIIEPSGSGSCGHLSDNTIMGKMFIAFFILFMTIVLNSVNAQEKEVTYTYDKFGIINQYTNNMVLEVNDVLKFVKRKGNSFFIQLAHPMNPPAYSLFVSLKGYDELNEKYVYIGDAIVGIDIKEGLIYKGKCLIKSSKNLDAFLNNIGYNYEYTYSKDLSFSVYFKNMRTSKEGYIPQMPYTFVEVFPIKNKSEQEREEKLLREKRKQEWEKREFERKEKEIKRKEEEVINILSTANRQNIKEQVCTYFENKLLKDSEYWDVLAKPQKKEIKTTTDVLIHIDSLQTNIVQIDKEIINYDLDFLHRKASHYCTINGTNYYKYQNHIFYIEKVDIKTKPLEKGIYGVERKKGKLKYYQTVPKEIQEWCQSNIIKNGFQAIEYSNYDGQYTIKPITVTKDVKKTLQGKDPQKAKKTWKTLGIICGNVVLIGGAIALGAM</sequence>
<keyword evidence="2" id="KW-1133">Transmembrane helix</keyword>
<gene>
    <name evidence="3" type="ORF">QHG74_03145</name>
</gene>
<dbReference type="RefSeq" id="WP_321019719.1">
    <property type="nucleotide sequence ID" value="NZ_JARZAK010000001.1"/>
</dbReference>
<evidence type="ECO:0000313" key="3">
    <source>
        <dbReference type="EMBL" id="MDY7256706.1"/>
    </source>
</evidence>